<dbReference type="InterPro" id="IPR023214">
    <property type="entry name" value="HAD_sf"/>
</dbReference>
<dbReference type="GeneID" id="94336020"/>
<dbReference type="Gene3D" id="2.70.150.10">
    <property type="entry name" value="Calcium-transporting ATPase, cytoplasmic transduction domain A"/>
    <property type="match status" value="1"/>
</dbReference>
<feature type="binding site" evidence="11">
    <location>
        <position position="978"/>
    </location>
    <ligand>
        <name>ATP</name>
        <dbReference type="ChEBI" id="CHEBI:30616"/>
    </ligand>
</feature>
<name>A0AAD9PKD8_9APIC</name>
<keyword evidence="2 13" id="KW-0812">Transmembrane</keyword>
<dbReference type="Gene3D" id="3.40.50.1000">
    <property type="entry name" value="HAD superfamily/HAD-like"/>
    <property type="match status" value="1"/>
</dbReference>
<dbReference type="Pfam" id="PF13246">
    <property type="entry name" value="Cation_ATPase"/>
    <property type="match status" value="1"/>
</dbReference>
<feature type="transmembrane region" description="Helical" evidence="13">
    <location>
        <begin position="1031"/>
        <end position="1053"/>
    </location>
</feature>
<dbReference type="InterPro" id="IPR008250">
    <property type="entry name" value="ATPase_P-typ_transduc_dom_A_sf"/>
</dbReference>
<feature type="transmembrane region" description="Helical" evidence="13">
    <location>
        <begin position="1176"/>
        <end position="1197"/>
    </location>
</feature>
<dbReference type="SFLD" id="SFLDF00027">
    <property type="entry name" value="p-type_atpase"/>
    <property type="match status" value="1"/>
</dbReference>
<evidence type="ECO:0000259" key="15">
    <source>
        <dbReference type="Pfam" id="PF16209"/>
    </source>
</evidence>
<dbReference type="KEGG" id="bdw:94336020"/>
<evidence type="ECO:0000256" key="8">
    <source>
        <dbReference type="ARBA" id="ARBA00022989"/>
    </source>
</evidence>
<dbReference type="NCBIfam" id="TIGR01652">
    <property type="entry name" value="ATPase-Plipid"/>
    <property type="match status" value="1"/>
</dbReference>
<feature type="domain" description="P-type ATPase C-terminal" evidence="16">
    <location>
        <begin position="1002"/>
        <end position="1105"/>
    </location>
</feature>
<feature type="binding site" evidence="11">
    <location>
        <position position="818"/>
    </location>
    <ligand>
        <name>ATP</name>
        <dbReference type="ChEBI" id="CHEBI:30616"/>
    </ligand>
</feature>
<dbReference type="EMBL" id="JALLKP010000002">
    <property type="protein sequence ID" value="KAK2196475.1"/>
    <property type="molecule type" value="Genomic_DNA"/>
</dbReference>
<dbReference type="InterPro" id="IPR032630">
    <property type="entry name" value="P_typ_ATPase_c"/>
</dbReference>
<feature type="transmembrane region" description="Helical" evidence="13">
    <location>
        <begin position="1137"/>
        <end position="1156"/>
    </location>
</feature>
<feature type="binding site" evidence="11">
    <location>
        <position position="495"/>
    </location>
    <ligand>
        <name>ATP</name>
        <dbReference type="ChEBI" id="CHEBI:30616"/>
    </ligand>
</feature>
<dbReference type="SFLD" id="SFLDS00003">
    <property type="entry name" value="Haloacid_Dehalogenase"/>
    <property type="match status" value="1"/>
</dbReference>
<dbReference type="GO" id="GO:0000287">
    <property type="term" value="F:magnesium ion binding"/>
    <property type="evidence" value="ECO:0007669"/>
    <property type="project" value="UniProtKB-UniRule"/>
</dbReference>
<dbReference type="InterPro" id="IPR006539">
    <property type="entry name" value="P-type_ATPase_IV"/>
</dbReference>
<dbReference type="RefSeq" id="XP_067803317.1">
    <property type="nucleotide sequence ID" value="XM_067946753.1"/>
</dbReference>
<feature type="binding site" evidence="12">
    <location>
        <position position="979"/>
    </location>
    <ligand>
        <name>Mg(2+)</name>
        <dbReference type="ChEBI" id="CHEBI:18420"/>
    </ligand>
</feature>
<feature type="binding site" evidence="11">
    <location>
        <position position="979"/>
    </location>
    <ligand>
        <name>ATP</name>
        <dbReference type="ChEBI" id="CHEBI:30616"/>
    </ligand>
</feature>
<feature type="binding site" evidence="11">
    <location>
        <position position="736"/>
    </location>
    <ligand>
        <name>ATP</name>
        <dbReference type="ChEBI" id="CHEBI:30616"/>
    </ligand>
</feature>
<feature type="binding site" evidence="11">
    <location>
        <position position="702"/>
    </location>
    <ligand>
        <name>ATP</name>
        <dbReference type="ChEBI" id="CHEBI:30616"/>
    </ligand>
</feature>
<evidence type="ECO:0000256" key="12">
    <source>
        <dbReference type="PIRSR" id="PIRSR606539-3"/>
    </source>
</evidence>
<dbReference type="InterPro" id="IPR023298">
    <property type="entry name" value="ATPase_P-typ_TM_dom_sf"/>
</dbReference>
<feature type="binding site" evidence="12">
    <location>
        <position position="495"/>
    </location>
    <ligand>
        <name>Mg(2+)</name>
        <dbReference type="ChEBI" id="CHEBI:18420"/>
    </ligand>
</feature>
<feature type="binding site" evidence="11">
    <location>
        <position position="817"/>
    </location>
    <ligand>
        <name>ATP</name>
        <dbReference type="ChEBI" id="CHEBI:30616"/>
    </ligand>
</feature>
<feature type="domain" description="P-type ATPase N-terminal" evidence="15">
    <location>
        <begin position="95"/>
        <end position="142"/>
    </location>
</feature>
<evidence type="ECO:0000259" key="16">
    <source>
        <dbReference type="Pfam" id="PF16212"/>
    </source>
</evidence>
<evidence type="ECO:0000313" key="17">
    <source>
        <dbReference type="EMBL" id="KAK2196475.1"/>
    </source>
</evidence>
<dbReference type="Gene3D" id="3.40.1110.10">
    <property type="entry name" value="Calcium-transporting ATPase, cytoplasmic domain N"/>
    <property type="match status" value="1"/>
</dbReference>
<feature type="binding site" evidence="12">
    <location>
        <position position="493"/>
    </location>
    <ligand>
        <name>Mg(2+)</name>
        <dbReference type="ChEBI" id="CHEBI:18420"/>
    </ligand>
</feature>
<dbReference type="Proteomes" id="UP001214638">
    <property type="component" value="Unassembled WGS sequence"/>
</dbReference>
<feature type="region of interest" description="Disordered" evidence="14">
    <location>
        <begin position="559"/>
        <end position="584"/>
    </location>
</feature>
<evidence type="ECO:0000256" key="10">
    <source>
        <dbReference type="PIRSR" id="PIRSR606539-1"/>
    </source>
</evidence>
<keyword evidence="18" id="KW-1185">Reference proteome</keyword>
<evidence type="ECO:0000256" key="4">
    <source>
        <dbReference type="ARBA" id="ARBA00022741"/>
    </source>
</evidence>
<comment type="cofactor">
    <cofactor evidence="12">
        <name>Mg(2+)</name>
        <dbReference type="ChEBI" id="CHEBI:18420"/>
    </cofactor>
</comment>
<evidence type="ECO:0000256" key="11">
    <source>
        <dbReference type="PIRSR" id="PIRSR606539-2"/>
    </source>
</evidence>
<feature type="compositionally biased region" description="Low complexity" evidence="14">
    <location>
        <begin position="563"/>
        <end position="582"/>
    </location>
</feature>
<evidence type="ECO:0000313" key="18">
    <source>
        <dbReference type="Proteomes" id="UP001214638"/>
    </source>
</evidence>
<dbReference type="SUPFAM" id="SSF56784">
    <property type="entry name" value="HAD-like"/>
    <property type="match status" value="1"/>
</dbReference>
<dbReference type="PRINTS" id="PR00119">
    <property type="entry name" value="CATATPASE"/>
</dbReference>
<protein>
    <recommendedName>
        <fullName evidence="13">Phospholipid-transporting ATPase</fullName>
        <ecNumber evidence="13">7.6.2.1</ecNumber>
    </recommendedName>
</protein>
<feature type="binding site" evidence="11">
    <location>
        <position position="493"/>
    </location>
    <ligand>
        <name>ATP</name>
        <dbReference type="ChEBI" id="CHEBI:30616"/>
    </ligand>
</feature>
<feature type="binding site" evidence="11">
    <location>
        <position position="612"/>
    </location>
    <ligand>
        <name>ATP</name>
        <dbReference type="ChEBI" id="CHEBI:30616"/>
    </ligand>
</feature>
<dbReference type="Pfam" id="PF16209">
    <property type="entry name" value="PhoLip_ATPase_N"/>
    <property type="match status" value="1"/>
</dbReference>
<feature type="binding site" evidence="11">
    <location>
        <position position="816"/>
    </location>
    <ligand>
        <name>ATP</name>
        <dbReference type="ChEBI" id="CHEBI:30616"/>
    </ligand>
</feature>
<keyword evidence="6 12" id="KW-0460">Magnesium</keyword>
<reference evidence="17" key="1">
    <citation type="journal article" date="2023" name="Nat. Microbiol.">
        <title>Babesia duncani multi-omics identifies virulence factors and drug targets.</title>
        <authorList>
            <person name="Singh P."/>
            <person name="Lonardi S."/>
            <person name="Liang Q."/>
            <person name="Vydyam P."/>
            <person name="Khabirova E."/>
            <person name="Fang T."/>
            <person name="Gihaz S."/>
            <person name="Thekkiniath J."/>
            <person name="Munshi M."/>
            <person name="Abel S."/>
            <person name="Ciampossin L."/>
            <person name="Batugedara G."/>
            <person name="Gupta M."/>
            <person name="Lu X.M."/>
            <person name="Lenz T."/>
            <person name="Chakravarty S."/>
            <person name="Cornillot E."/>
            <person name="Hu Y."/>
            <person name="Ma W."/>
            <person name="Gonzalez L.M."/>
            <person name="Sanchez S."/>
            <person name="Estrada K."/>
            <person name="Sanchez-Flores A."/>
            <person name="Montero E."/>
            <person name="Harb O.S."/>
            <person name="Le Roch K.G."/>
            <person name="Mamoun C.B."/>
        </authorList>
    </citation>
    <scope>NUCLEOTIDE SEQUENCE</scope>
    <source>
        <strain evidence="17">WA1</strain>
    </source>
</reference>
<dbReference type="InterPro" id="IPR044492">
    <property type="entry name" value="P_typ_ATPase_HD_dom"/>
</dbReference>
<dbReference type="GO" id="GO:0005886">
    <property type="term" value="C:plasma membrane"/>
    <property type="evidence" value="ECO:0007669"/>
    <property type="project" value="TreeGrafter"/>
</dbReference>
<feature type="transmembrane region" description="Helical" evidence="13">
    <location>
        <begin position="1209"/>
        <end position="1230"/>
    </location>
</feature>
<gene>
    <name evidence="17" type="ORF">BdWA1_001722</name>
</gene>
<evidence type="ECO:0000256" key="9">
    <source>
        <dbReference type="ARBA" id="ARBA00023136"/>
    </source>
</evidence>
<dbReference type="GO" id="GO:0005524">
    <property type="term" value="F:ATP binding"/>
    <property type="evidence" value="ECO:0007669"/>
    <property type="project" value="UniProtKB-UniRule"/>
</dbReference>
<evidence type="ECO:0000256" key="5">
    <source>
        <dbReference type="ARBA" id="ARBA00022840"/>
    </source>
</evidence>
<feature type="transmembrane region" description="Helical" evidence="13">
    <location>
        <begin position="1250"/>
        <end position="1273"/>
    </location>
</feature>
<dbReference type="InterPro" id="IPR032631">
    <property type="entry name" value="P-type_ATPase_N"/>
</dbReference>
<keyword evidence="7 13" id="KW-1278">Translocase</keyword>
<feature type="binding site" evidence="11">
    <location>
        <position position="954"/>
    </location>
    <ligand>
        <name>ATP</name>
        <dbReference type="ChEBI" id="CHEBI:30616"/>
    </ligand>
</feature>
<keyword evidence="9 13" id="KW-0472">Membrane</keyword>
<evidence type="ECO:0000256" key="13">
    <source>
        <dbReference type="RuleBase" id="RU362033"/>
    </source>
</evidence>
<comment type="caution">
    <text evidence="17">The sequence shown here is derived from an EMBL/GenBank/DDBJ whole genome shotgun (WGS) entry which is preliminary data.</text>
</comment>
<dbReference type="PROSITE" id="PS00154">
    <property type="entry name" value="ATPASE_E1_E2"/>
    <property type="match status" value="1"/>
</dbReference>
<comment type="similarity">
    <text evidence="13">Belongs to the cation transport ATPase (P-type) (TC 3.A.3) family. Type IV subfamily.</text>
</comment>
<dbReference type="InterPro" id="IPR018303">
    <property type="entry name" value="ATPase_P-typ_P_site"/>
</dbReference>
<keyword evidence="3 12" id="KW-0479">Metal-binding</keyword>
<comment type="catalytic activity">
    <reaction evidence="13">
        <text>ATP + H2O + phospholipidSide 1 = ADP + phosphate + phospholipidSide 2.</text>
        <dbReference type="EC" id="7.6.2.1"/>
    </reaction>
</comment>
<evidence type="ECO:0000256" key="2">
    <source>
        <dbReference type="ARBA" id="ARBA00022692"/>
    </source>
</evidence>
<evidence type="ECO:0000256" key="3">
    <source>
        <dbReference type="ARBA" id="ARBA00022723"/>
    </source>
</evidence>
<sequence length="1340" mass="152361">MKLFKRFFIKQNNPNVDEGKVYLITNYNKYEGTMFEPNYLPPEETFWSRFVAWWIHLWTLITNLCSCMRSSVNKTQGDAASERNRYDFLRGVRPCNVIKTSKYTLLSFLPRVLFFQMTRVANLFFIAISFLQLNLEVSDSNGIPTYIIPVVFVLIVCLARDMVEDLARWRCDEEENSRPVKVFRNGKLQDLKLRDICLGDIVKVHAYEYFPSDLVLLNCSDEQGVCNIETKNADGESNVKYKYVNQELAKLIKNDEDAARIQIKIICEPPSDSLHSFHGNAYFSSEPICDLQKRRLTAYRELRSTRKVSSFEQDAPVNIKFNTVTLSMDQLLLRGTSMVNTEWAYCVAVYVGQKTRLLKGSISESRRKLSKLERLYQRILIIVVAIMSLCVVFCAIGSVIWTLVESEKHGYLNLVKSGSATYTFLVTVGSCLLLLSAMIPVDLIMIWEFVRVFQGRQISWSNDMISSVDGSRAVSKSDHLVEELGNVTHIYSDKTGTLTQNKMELVQLGFGQLGSFNSGNLINGFKEMCKTEDKDTFELLRKFMLVVAVCHSVVLRSKDESNSSDSGDSNTSTPKSSSPPTSRVLKSVNGVARLSMVEHVEECQYDAASPDELALVQFSQAVGCIFTSRPRLTEIELTLTTPEMQRLLLTRDELELVRCNMESNLFPAIRIVIKDVLQFDSDRKRMSVVIEDPQGDILCLSKGADSAMLVPVCDWQILMIDELRKQLSESANEGLRTLIFGCRPLPLSEYEKWHDGYLSAMQLSSNRQEQVSRWIYEIERNYEILCTSGIEDRLQEQVTEVLRDLQLAGIVVWVITGDKLETVLSISRSTGLLTEDVCNAIIDHTDPKKMEKVLKEHIENCKRGLQLMHNSDWRSMSIKTRMLTPPSTKVSLAPRSMSATTLLPEANKYDKFAVTVTGEALDVIYSSEELKQCFFRLAKYASTVIACRVTHKQKAQLVSDNSKYNLNSTSLAIGDGANDVGMILAADVGVGIMGKEGMQASRSADFAIGEFRILRELLFVHGREALRKNMFLLYFCVFRNFSFSFMNVVYGFFCGFSGVSVFNTWSKQIINLCFTSFPLTVFAIMDRQLPFWVLRRYPSLYSSRTLRPINKLIRRILKPISDAWFLEPSGIHDPLDFWGFMICGLWLSIFETILLLKTCGSTFYSLFDGSALHFNFGMFSHVIYVHHVLAVNGIVCFMTNIWFWQSHVLLWLETISLIIMWGASSVIQAFTTVPEAHIFYGSFETMHATIVPILAILISLVVTLSPFWGLLYYSAIFNPPCEQKISLQLKRGEFTGIEANSRPSVSYIVKEPIASTTVDRGFCFSADTREMPLDVFYKYL</sequence>
<feature type="transmembrane region" description="Helical" evidence="13">
    <location>
        <begin position="375"/>
        <end position="404"/>
    </location>
</feature>
<evidence type="ECO:0000256" key="7">
    <source>
        <dbReference type="ARBA" id="ARBA00022967"/>
    </source>
</evidence>
<organism evidence="17 18">
    <name type="scientific">Babesia duncani</name>
    <dbReference type="NCBI Taxonomy" id="323732"/>
    <lineage>
        <taxon>Eukaryota</taxon>
        <taxon>Sar</taxon>
        <taxon>Alveolata</taxon>
        <taxon>Apicomplexa</taxon>
        <taxon>Aconoidasida</taxon>
        <taxon>Piroplasmida</taxon>
        <taxon>Babesiidae</taxon>
        <taxon>Babesia</taxon>
    </lineage>
</organism>
<evidence type="ECO:0000256" key="14">
    <source>
        <dbReference type="SAM" id="MobiDB-lite"/>
    </source>
</evidence>
<accession>A0AAD9PKD8</accession>
<dbReference type="PANTHER" id="PTHR24092">
    <property type="entry name" value="PROBABLE PHOSPHOLIPID-TRANSPORTING ATPASE"/>
    <property type="match status" value="1"/>
</dbReference>
<keyword evidence="8 13" id="KW-1133">Transmembrane helix</keyword>
<feature type="binding site" evidence="11">
    <location>
        <position position="679"/>
    </location>
    <ligand>
        <name>ATP</name>
        <dbReference type="ChEBI" id="CHEBI:30616"/>
    </ligand>
</feature>
<feature type="binding site" evidence="11">
    <location>
        <position position="948"/>
    </location>
    <ligand>
        <name>ATP</name>
        <dbReference type="ChEBI" id="CHEBI:30616"/>
    </ligand>
</feature>
<evidence type="ECO:0000256" key="6">
    <source>
        <dbReference type="ARBA" id="ARBA00022842"/>
    </source>
</evidence>
<dbReference type="GO" id="GO:0140326">
    <property type="term" value="F:ATPase-coupled intramembrane lipid transporter activity"/>
    <property type="evidence" value="ECO:0007669"/>
    <property type="project" value="UniProtKB-EC"/>
</dbReference>
<dbReference type="InterPro" id="IPR023299">
    <property type="entry name" value="ATPase_P-typ_cyto_dom_N"/>
</dbReference>
<dbReference type="SUPFAM" id="SSF81660">
    <property type="entry name" value="Metal cation-transporting ATPase, ATP-binding domain N"/>
    <property type="match status" value="1"/>
</dbReference>
<feature type="binding site" evidence="11">
    <location>
        <position position="494"/>
    </location>
    <ligand>
        <name>ATP</name>
        <dbReference type="ChEBI" id="CHEBI:30616"/>
    </ligand>
</feature>
<feature type="binding site" evidence="12">
    <location>
        <position position="975"/>
    </location>
    <ligand>
        <name>Mg(2+)</name>
        <dbReference type="ChEBI" id="CHEBI:18420"/>
    </ligand>
</feature>
<feature type="transmembrane region" description="Helical" evidence="13">
    <location>
        <begin position="424"/>
        <end position="447"/>
    </location>
</feature>
<evidence type="ECO:0000256" key="1">
    <source>
        <dbReference type="ARBA" id="ARBA00004141"/>
    </source>
</evidence>
<dbReference type="InterPro" id="IPR036412">
    <property type="entry name" value="HAD-like_sf"/>
</dbReference>
<dbReference type="SFLD" id="SFLDG00002">
    <property type="entry name" value="C1.7:_P-type_atpase_like"/>
    <property type="match status" value="1"/>
</dbReference>
<dbReference type="SUPFAM" id="SSF81665">
    <property type="entry name" value="Calcium ATPase, transmembrane domain M"/>
    <property type="match status" value="1"/>
</dbReference>
<keyword evidence="5 11" id="KW-0067">ATP-binding</keyword>
<dbReference type="PANTHER" id="PTHR24092:SF150">
    <property type="entry name" value="PHOSPHOLIPID-TRANSPORTING ATPASE"/>
    <property type="match status" value="1"/>
</dbReference>
<proteinExistence type="inferred from homology"/>
<dbReference type="Pfam" id="PF16212">
    <property type="entry name" value="PhoLip_ATPase_C"/>
    <property type="match status" value="1"/>
</dbReference>
<keyword evidence="4 11" id="KW-0547">Nucleotide-binding</keyword>
<dbReference type="EC" id="7.6.2.1" evidence="13"/>
<feature type="active site" description="4-aspartylphosphate intermediate" evidence="10">
    <location>
        <position position="493"/>
    </location>
</feature>
<dbReference type="GO" id="GO:0045332">
    <property type="term" value="P:phospholipid translocation"/>
    <property type="evidence" value="ECO:0007669"/>
    <property type="project" value="TreeGrafter"/>
</dbReference>
<dbReference type="SUPFAM" id="SSF81653">
    <property type="entry name" value="Calcium ATPase, transduction domain A"/>
    <property type="match status" value="1"/>
</dbReference>
<comment type="subcellular location">
    <subcellularLocation>
        <location evidence="1 13">Membrane</location>
        <topology evidence="1 13">Multi-pass membrane protein</topology>
    </subcellularLocation>
</comment>